<protein>
    <submittedName>
        <fullName evidence="1">Uncharacterized protein</fullName>
    </submittedName>
</protein>
<keyword evidence="2" id="KW-1185">Reference proteome</keyword>
<comment type="caution">
    <text evidence="1">The sequence shown here is derived from an EMBL/GenBank/DDBJ whole genome shotgun (WGS) entry which is preliminary data.</text>
</comment>
<evidence type="ECO:0000313" key="1">
    <source>
        <dbReference type="EMBL" id="GGF11894.1"/>
    </source>
</evidence>
<dbReference type="Proteomes" id="UP000638462">
    <property type="component" value="Unassembled WGS sequence"/>
</dbReference>
<evidence type="ECO:0000313" key="2">
    <source>
        <dbReference type="Proteomes" id="UP000638462"/>
    </source>
</evidence>
<reference evidence="2" key="1">
    <citation type="journal article" date="2019" name="Int. J. Syst. Evol. Microbiol.">
        <title>The Global Catalogue of Microorganisms (GCM) 10K type strain sequencing project: providing services to taxonomists for standard genome sequencing and annotation.</title>
        <authorList>
            <consortium name="The Broad Institute Genomics Platform"/>
            <consortium name="The Broad Institute Genome Sequencing Center for Infectious Disease"/>
            <person name="Wu L."/>
            <person name="Ma J."/>
        </authorList>
    </citation>
    <scope>NUCLEOTIDE SEQUENCE [LARGE SCALE GENOMIC DNA]</scope>
    <source>
        <strain evidence="2">CGMCC 1.15394</strain>
    </source>
</reference>
<dbReference type="EMBL" id="BMIT01000026">
    <property type="protein sequence ID" value="GGF11894.1"/>
    <property type="molecule type" value="Genomic_DNA"/>
</dbReference>
<accession>A0ABQ1U799</accession>
<name>A0ABQ1U799_9GAMM</name>
<gene>
    <name evidence="1" type="ORF">GCM10008027_40930</name>
</gene>
<proteinExistence type="predicted"/>
<sequence>MAIKIMYVRMLIASTMYQVIVLSSLLALINIIDELVNTKMFEYTITKNIFRNSMSSVKKASMLPKFSTMSE</sequence>
<organism evidence="1 2">
    <name type="scientific">Pseudoalteromonas gelatinilytica</name>
    <dbReference type="NCBI Taxonomy" id="1703256"/>
    <lineage>
        <taxon>Bacteria</taxon>
        <taxon>Pseudomonadati</taxon>
        <taxon>Pseudomonadota</taxon>
        <taxon>Gammaproteobacteria</taxon>
        <taxon>Alteromonadales</taxon>
        <taxon>Pseudoalteromonadaceae</taxon>
        <taxon>Pseudoalteromonas</taxon>
    </lineage>
</organism>